<name>A0ABY4DTK5_9NEIS</name>
<keyword evidence="3" id="KW-0813">Transport</keyword>
<dbReference type="Gene3D" id="1.20.1530.20">
    <property type="match status" value="1"/>
</dbReference>
<dbReference type="Pfam" id="PF02254">
    <property type="entry name" value="TrkA_N"/>
    <property type="match status" value="1"/>
</dbReference>
<evidence type="ECO:0000313" key="14">
    <source>
        <dbReference type="Proteomes" id="UP000829817"/>
    </source>
</evidence>
<keyword evidence="8 11" id="KW-1133">Transmembrane helix</keyword>
<dbReference type="Pfam" id="PF00999">
    <property type="entry name" value="Na_H_Exchanger"/>
    <property type="match status" value="1"/>
</dbReference>
<evidence type="ECO:0000256" key="9">
    <source>
        <dbReference type="ARBA" id="ARBA00023065"/>
    </source>
</evidence>
<feature type="transmembrane region" description="Helical" evidence="11">
    <location>
        <begin position="58"/>
        <end position="77"/>
    </location>
</feature>
<dbReference type="InterPro" id="IPR038770">
    <property type="entry name" value="Na+/solute_symporter_sf"/>
</dbReference>
<evidence type="ECO:0000256" key="7">
    <source>
        <dbReference type="ARBA" id="ARBA00022958"/>
    </source>
</evidence>
<comment type="subcellular location">
    <subcellularLocation>
        <location evidence="1">Membrane</location>
        <topology evidence="1">Multi-pass membrane protein</topology>
    </subcellularLocation>
</comment>
<gene>
    <name evidence="13" type="ORF">LVJ83_10325</name>
</gene>
<keyword evidence="9" id="KW-0406">Ion transport</keyword>
<feature type="transmembrane region" description="Helical" evidence="11">
    <location>
        <begin position="33"/>
        <end position="52"/>
    </location>
</feature>
<keyword evidence="14" id="KW-1185">Reference proteome</keyword>
<dbReference type="PANTHER" id="PTHR46157">
    <property type="entry name" value="K(+) EFFLUX ANTIPORTER 3, CHLOROPLASTIC"/>
    <property type="match status" value="1"/>
</dbReference>
<keyword evidence="7" id="KW-0630">Potassium</keyword>
<keyword evidence="6 11" id="KW-0812">Transmembrane</keyword>
<feature type="transmembrane region" description="Helical" evidence="11">
    <location>
        <begin position="273"/>
        <end position="293"/>
    </location>
</feature>
<protein>
    <submittedName>
        <fullName evidence="13">Monovalent cation:proton antiporter-2 (CPA2) family protein</fullName>
    </submittedName>
</protein>
<proteinExistence type="inferred from homology"/>
<evidence type="ECO:0000256" key="8">
    <source>
        <dbReference type="ARBA" id="ARBA00022989"/>
    </source>
</evidence>
<accession>A0ABY4DTK5</accession>
<feature type="transmembrane region" description="Helical" evidence="11">
    <location>
        <begin position="185"/>
        <end position="207"/>
    </location>
</feature>
<feature type="transmembrane region" description="Helical" evidence="11">
    <location>
        <begin position="6"/>
        <end position="26"/>
    </location>
</feature>
<dbReference type="InterPro" id="IPR003148">
    <property type="entry name" value="RCK_N"/>
</dbReference>
<dbReference type="InterPro" id="IPR006153">
    <property type="entry name" value="Cation/H_exchanger_TM"/>
</dbReference>
<keyword evidence="4" id="KW-0050">Antiport</keyword>
<dbReference type="Gene3D" id="3.40.50.720">
    <property type="entry name" value="NAD(P)-binding Rossmann-like Domain"/>
    <property type="match status" value="1"/>
</dbReference>
<dbReference type="InterPro" id="IPR004771">
    <property type="entry name" value="K/H_exchanger"/>
</dbReference>
<feature type="transmembrane region" description="Helical" evidence="11">
    <location>
        <begin position="362"/>
        <end position="382"/>
    </location>
</feature>
<evidence type="ECO:0000256" key="1">
    <source>
        <dbReference type="ARBA" id="ARBA00004141"/>
    </source>
</evidence>
<dbReference type="SUPFAM" id="SSF51735">
    <property type="entry name" value="NAD(P)-binding Rossmann-fold domains"/>
    <property type="match status" value="1"/>
</dbReference>
<evidence type="ECO:0000256" key="11">
    <source>
        <dbReference type="SAM" id="Phobius"/>
    </source>
</evidence>
<dbReference type="InterPro" id="IPR036291">
    <property type="entry name" value="NAD(P)-bd_dom_sf"/>
</dbReference>
<evidence type="ECO:0000259" key="12">
    <source>
        <dbReference type="PROSITE" id="PS51201"/>
    </source>
</evidence>
<evidence type="ECO:0000313" key="13">
    <source>
        <dbReference type="EMBL" id="UOO81354.1"/>
    </source>
</evidence>
<organism evidence="13 14">
    <name type="scientific">Uruburuella testudinis</name>
    <dbReference type="NCBI Taxonomy" id="1282863"/>
    <lineage>
        <taxon>Bacteria</taxon>
        <taxon>Pseudomonadati</taxon>
        <taxon>Pseudomonadota</taxon>
        <taxon>Betaproteobacteria</taxon>
        <taxon>Neisseriales</taxon>
        <taxon>Neisseriaceae</taxon>
        <taxon>Uruburuella</taxon>
    </lineage>
</organism>
<evidence type="ECO:0000256" key="2">
    <source>
        <dbReference type="ARBA" id="ARBA00005551"/>
    </source>
</evidence>
<sequence>MAAENATQLVSTVILLGAAVVAVPLFKRIGLGSVLGYLAAGLAIGPFGLGLFNDPQAIIHVAELGVVMFLFIIGLEMKPSHLWTLRRQIFGLGSMQVVLAAAALTLVGILFGFSWQVSFVSASGFVLTSTAIVMQVLGERNELSSKSGQQIVSILLFEDLLIVPLLAVVAFLAPPSAVEAAAKPLWQSIGIALSAVAVLVAAGRWLLNPLFQLLAKSKAREVMTAAALLVVLGAALLMEESGLSMAMGAFIAGVLLSESAFRHQLEADIEPFRGLLLGLFFLGVGMSLDLQVVAQNWVLIVSGVLALMAAKAAVIYGVARLAKSSRRQAAERAVLMAQGGEFAFVLFAAAASQGVIDAVVHANMTAVVVLSMVLTPLCLIAYGKWLEPRLQTVSDGLQDDEIDEQNPVIIIGMGRFGQIVSDVLRMSGHELTIIDRDPTTVAGMNQYRNKTYFGDASRPELLLAAGLEKARLLVVAIDNQPQTLQIIEFAKQTNPDIHIIARSYDRLHTFQVYQAGADEIIRETFDSAVRTGRRALEALGMPAGKAEEVSDVYFHFDRQSVSEMSKAYAPNIARFQNKEMLQIAKAEDRKTQQAIQAALRGEVVEKPEY</sequence>
<feature type="transmembrane region" description="Helical" evidence="11">
    <location>
        <begin position="299"/>
        <end position="322"/>
    </location>
</feature>
<evidence type="ECO:0000256" key="3">
    <source>
        <dbReference type="ARBA" id="ARBA00022448"/>
    </source>
</evidence>
<dbReference type="Proteomes" id="UP000829817">
    <property type="component" value="Chromosome"/>
</dbReference>
<evidence type="ECO:0000256" key="5">
    <source>
        <dbReference type="ARBA" id="ARBA00022538"/>
    </source>
</evidence>
<feature type="transmembrane region" description="Helical" evidence="11">
    <location>
        <begin position="119"/>
        <end position="138"/>
    </location>
</feature>
<feature type="transmembrane region" description="Helical" evidence="11">
    <location>
        <begin position="334"/>
        <end position="356"/>
    </location>
</feature>
<keyword evidence="10 11" id="KW-0472">Membrane</keyword>
<dbReference type="NCBIfam" id="TIGR00932">
    <property type="entry name" value="2a37"/>
    <property type="match status" value="1"/>
</dbReference>
<feature type="transmembrane region" description="Helical" evidence="11">
    <location>
        <begin position="243"/>
        <end position="261"/>
    </location>
</feature>
<feature type="transmembrane region" description="Helical" evidence="11">
    <location>
        <begin position="219"/>
        <end position="237"/>
    </location>
</feature>
<keyword evidence="5" id="KW-0633">Potassium transport</keyword>
<feature type="transmembrane region" description="Helical" evidence="11">
    <location>
        <begin position="150"/>
        <end position="173"/>
    </location>
</feature>
<dbReference type="PROSITE" id="PS51201">
    <property type="entry name" value="RCK_N"/>
    <property type="match status" value="1"/>
</dbReference>
<feature type="domain" description="RCK N-terminal" evidence="12">
    <location>
        <begin position="405"/>
        <end position="521"/>
    </location>
</feature>
<dbReference type="PANTHER" id="PTHR46157:SF8">
    <property type="entry name" value="GLUTATHIONE-REGULATED POTASSIUM-EFFLUX SYSTEM PROTEIN"/>
    <property type="match status" value="1"/>
</dbReference>
<evidence type="ECO:0000256" key="6">
    <source>
        <dbReference type="ARBA" id="ARBA00022692"/>
    </source>
</evidence>
<reference evidence="13 14" key="1">
    <citation type="journal article" date="2022" name="Res Sq">
        <title>Evolution of multicellular longitudinally dividing oral cavity symbionts (Neisseriaceae).</title>
        <authorList>
            <person name="Nyongesa S."/>
            <person name="Weber P."/>
            <person name="Bernet E."/>
            <person name="Pullido F."/>
            <person name="Nieckarz M."/>
            <person name="Delaby M."/>
            <person name="Nieves C."/>
            <person name="Viehboeck T."/>
            <person name="Krause N."/>
            <person name="Rivera-Millot A."/>
            <person name="Nakamura A."/>
            <person name="Vischer N."/>
            <person name="VanNieuwenhze M."/>
            <person name="Brun Y."/>
            <person name="Cava F."/>
            <person name="Bulgheresi S."/>
            <person name="Veyrier F."/>
        </authorList>
    </citation>
    <scope>NUCLEOTIDE SEQUENCE [LARGE SCALE GENOMIC DNA]</scope>
    <source>
        <strain evidence="13 14">CCUG 63373m</strain>
    </source>
</reference>
<dbReference type="EMBL" id="CP091508">
    <property type="protein sequence ID" value="UOO81354.1"/>
    <property type="molecule type" value="Genomic_DNA"/>
</dbReference>
<evidence type="ECO:0000256" key="4">
    <source>
        <dbReference type="ARBA" id="ARBA00022449"/>
    </source>
</evidence>
<comment type="similarity">
    <text evidence="2">Belongs to the monovalent cation:proton antiporter 2 (CPA2) transporter (TC 2.A.37) family.</text>
</comment>
<evidence type="ECO:0000256" key="10">
    <source>
        <dbReference type="ARBA" id="ARBA00023136"/>
    </source>
</evidence>
<dbReference type="RefSeq" id="WP_244784422.1">
    <property type="nucleotide sequence ID" value="NZ_CP091508.1"/>
</dbReference>
<feature type="transmembrane region" description="Helical" evidence="11">
    <location>
        <begin position="89"/>
        <end position="113"/>
    </location>
</feature>